<dbReference type="NCBIfam" id="TIGR02385">
    <property type="entry name" value="RelE_StbE"/>
    <property type="match status" value="1"/>
</dbReference>
<dbReference type="GO" id="GO:0004521">
    <property type="term" value="F:RNA endonuclease activity"/>
    <property type="evidence" value="ECO:0007669"/>
    <property type="project" value="TreeGrafter"/>
</dbReference>
<comment type="similarity">
    <text evidence="2">Belongs to the RelE toxin family. YafQ subfamily.</text>
</comment>
<dbReference type="eggNOG" id="COG3041">
    <property type="taxonomic scope" value="Bacteria"/>
</dbReference>
<dbReference type="InterPro" id="IPR035093">
    <property type="entry name" value="RelE/ParE_toxin_dom_sf"/>
</dbReference>
<dbReference type="GO" id="GO:0006415">
    <property type="term" value="P:translational termination"/>
    <property type="evidence" value="ECO:0007669"/>
    <property type="project" value="TreeGrafter"/>
</dbReference>
<dbReference type="AlphaFoldDB" id="E6LLD0"/>
<dbReference type="InterPro" id="IPR007712">
    <property type="entry name" value="RelE/ParE_toxin"/>
</dbReference>
<reference evidence="4 5" key="1">
    <citation type="submission" date="2010-12" db="EMBL/GenBank/DDBJ databases">
        <authorList>
            <person name="Muzny D."/>
            <person name="Qin X."/>
            <person name="Deng J."/>
            <person name="Jiang H."/>
            <person name="Liu Y."/>
            <person name="Qu J."/>
            <person name="Song X.-Z."/>
            <person name="Zhang L."/>
            <person name="Thornton R."/>
            <person name="Coyle M."/>
            <person name="Francisco L."/>
            <person name="Jackson L."/>
            <person name="Javaid M."/>
            <person name="Korchina V."/>
            <person name="Kovar C."/>
            <person name="Mata R."/>
            <person name="Mathew T."/>
            <person name="Ngo R."/>
            <person name="Nguyen L."/>
            <person name="Nguyen N."/>
            <person name="Okwuonu G."/>
            <person name="Ongeri F."/>
            <person name="Pham C."/>
            <person name="Simmons D."/>
            <person name="Wilczek-Boney K."/>
            <person name="Hale W."/>
            <person name="Jakkamsetti A."/>
            <person name="Pham P."/>
            <person name="Ruth R."/>
            <person name="San Lucas F."/>
            <person name="Warren J."/>
            <person name="Zhang J."/>
            <person name="Zhao Z."/>
            <person name="Zhou C."/>
            <person name="Zhu D."/>
            <person name="Lee S."/>
            <person name="Bess C."/>
            <person name="Blankenburg K."/>
            <person name="Forbes L."/>
            <person name="Fu Q."/>
            <person name="Gubbala S."/>
            <person name="Hirani K."/>
            <person name="Jayaseelan J.C."/>
            <person name="Lara F."/>
            <person name="Munidasa M."/>
            <person name="Palculict T."/>
            <person name="Patil S."/>
            <person name="Pu L.-L."/>
            <person name="Saada N."/>
            <person name="Tang L."/>
            <person name="Weissenberger G."/>
            <person name="Zhu Y."/>
            <person name="Hemphill L."/>
            <person name="Shang Y."/>
            <person name="Youmans B."/>
            <person name="Ayvaz T."/>
            <person name="Ross M."/>
            <person name="Santibanez J."/>
            <person name="Aqrawi P."/>
            <person name="Gross S."/>
            <person name="Joshi V."/>
            <person name="Fowler G."/>
            <person name="Nazareth L."/>
            <person name="Reid J."/>
            <person name="Worley K."/>
            <person name="Petrosino J."/>
            <person name="Highlander S."/>
            <person name="Gibbs R."/>
        </authorList>
    </citation>
    <scope>NUCLEOTIDE SEQUENCE [LARGE SCALE GENOMIC DNA]</scope>
    <source>
        <strain evidence="4 5">DSM 3986</strain>
    </source>
</reference>
<dbReference type="GO" id="GO:0006402">
    <property type="term" value="P:mRNA catabolic process"/>
    <property type="evidence" value="ECO:0007669"/>
    <property type="project" value="TreeGrafter"/>
</dbReference>
<feature type="active site" description="Proton donor" evidence="3">
    <location>
        <position position="88"/>
    </location>
</feature>
<evidence type="ECO:0000256" key="1">
    <source>
        <dbReference type="ARBA" id="ARBA00022649"/>
    </source>
</evidence>
<keyword evidence="1" id="KW-1277">Toxin-antitoxin system</keyword>
<evidence type="ECO:0000313" key="4">
    <source>
        <dbReference type="EMBL" id="EFU77418.1"/>
    </source>
</evidence>
<dbReference type="RefSeq" id="WP_008750534.1">
    <property type="nucleotide sequence ID" value="NZ_GL622296.1"/>
</dbReference>
<name>E6LLD0_9FIRM</name>
<sequence length="92" mass="11195">MLKLEFTGRFKKDYKIAVKRGCNPKRLEEVLELLQKEEILPSKYRDHYLVNSRNYQNMRECHIEPDWLLVYQVIDDELILRLIRTVSHSDLF</sequence>
<evidence type="ECO:0000256" key="3">
    <source>
        <dbReference type="PIRSR" id="PIRSR006156-1"/>
    </source>
</evidence>
<dbReference type="SUPFAM" id="SSF143011">
    <property type="entry name" value="RelE-like"/>
    <property type="match status" value="1"/>
</dbReference>
<proteinExistence type="inferred from homology"/>
<dbReference type="FunFam" id="3.30.2310.20:FF:000003">
    <property type="entry name" value="Type II toxin-antitoxin system YafQ family toxin"/>
    <property type="match status" value="1"/>
</dbReference>
<dbReference type="PANTHER" id="PTHR40588">
    <property type="entry name" value="MRNA INTERFERASE TOXIN YAFQ"/>
    <property type="match status" value="1"/>
</dbReference>
<evidence type="ECO:0000256" key="2">
    <source>
        <dbReference type="ARBA" id="ARBA00061366"/>
    </source>
</evidence>
<organism evidence="4 5">
    <name type="scientific">Lachnoanaerobaculum saburreum DSM 3986</name>
    <dbReference type="NCBI Taxonomy" id="887325"/>
    <lineage>
        <taxon>Bacteria</taxon>
        <taxon>Bacillati</taxon>
        <taxon>Bacillota</taxon>
        <taxon>Clostridia</taxon>
        <taxon>Lachnospirales</taxon>
        <taxon>Lachnospiraceae</taxon>
        <taxon>Lachnoanaerobaculum</taxon>
    </lineage>
</organism>
<dbReference type="InterPro" id="IPR004386">
    <property type="entry name" value="Toxin_YafQ-like"/>
</dbReference>
<dbReference type="PANTHER" id="PTHR40588:SF1">
    <property type="entry name" value="MRNA INTERFERASE TOXIN YAFQ"/>
    <property type="match status" value="1"/>
</dbReference>
<dbReference type="Pfam" id="PF15738">
    <property type="entry name" value="YafQ_toxin"/>
    <property type="match status" value="1"/>
</dbReference>
<protein>
    <submittedName>
        <fullName evidence="4">Addiction module toxin, RelE/StbE family</fullName>
    </submittedName>
</protein>
<dbReference type="EMBL" id="AEPW01000024">
    <property type="protein sequence ID" value="EFU77418.1"/>
    <property type="molecule type" value="Genomic_DNA"/>
</dbReference>
<dbReference type="PIRSF" id="PIRSF006156">
    <property type="entry name" value="YafQ"/>
    <property type="match status" value="1"/>
</dbReference>
<dbReference type="Proteomes" id="UP000003434">
    <property type="component" value="Unassembled WGS sequence"/>
</dbReference>
<dbReference type="HOGENOM" id="CLU_161929_4_1_9"/>
<evidence type="ECO:0000313" key="5">
    <source>
        <dbReference type="Proteomes" id="UP000003434"/>
    </source>
</evidence>
<comment type="caution">
    <text evidence="4">The sequence shown here is derived from an EMBL/GenBank/DDBJ whole genome shotgun (WGS) entry which is preliminary data.</text>
</comment>
<accession>E6LLD0</accession>
<gene>
    <name evidence="4" type="ORF">HMPREF0381_0765</name>
</gene>
<dbReference type="Gene3D" id="3.30.2310.20">
    <property type="entry name" value="RelE-like"/>
    <property type="match status" value="1"/>
</dbReference>